<evidence type="ECO:0000313" key="2">
    <source>
        <dbReference type="Proteomes" id="UP001054945"/>
    </source>
</evidence>
<evidence type="ECO:0000313" key="1">
    <source>
        <dbReference type="EMBL" id="GIY21639.1"/>
    </source>
</evidence>
<organism evidence="1 2">
    <name type="scientific">Caerostris extrusa</name>
    <name type="common">Bark spider</name>
    <name type="synonym">Caerostris bankana</name>
    <dbReference type="NCBI Taxonomy" id="172846"/>
    <lineage>
        <taxon>Eukaryota</taxon>
        <taxon>Metazoa</taxon>
        <taxon>Ecdysozoa</taxon>
        <taxon>Arthropoda</taxon>
        <taxon>Chelicerata</taxon>
        <taxon>Arachnida</taxon>
        <taxon>Araneae</taxon>
        <taxon>Araneomorphae</taxon>
        <taxon>Entelegynae</taxon>
        <taxon>Araneoidea</taxon>
        <taxon>Araneidae</taxon>
        <taxon>Caerostris</taxon>
    </lineage>
</organism>
<sequence length="114" mass="12198">MGLITDESESLVASESSALMKLITDKAGGLCGKESSALVNGVDLDAGILARAENSGLVNGVDLDVSYISYLKKLIVDGSGCFIDSELVDDLDLHGKTLLGIYFFFSVLMYYDYL</sequence>
<keyword evidence="2" id="KW-1185">Reference proteome</keyword>
<proteinExistence type="predicted"/>
<dbReference type="Proteomes" id="UP001054945">
    <property type="component" value="Unassembled WGS sequence"/>
</dbReference>
<comment type="caution">
    <text evidence="1">The sequence shown here is derived from an EMBL/GenBank/DDBJ whole genome shotgun (WGS) entry which is preliminary data.</text>
</comment>
<accession>A0AAV4RM19</accession>
<dbReference type="AlphaFoldDB" id="A0AAV4RM19"/>
<name>A0AAV4RM19_CAEEX</name>
<gene>
    <name evidence="1" type="ORF">CEXT_332011</name>
</gene>
<reference evidence="1 2" key="1">
    <citation type="submission" date="2021-06" db="EMBL/GenBank/DDBJ databases">
        <title>Caerostris extrusa draft genome.</title>
        <authorList>
            <person name="Kono N."/>
            <person name="Arakawa K."/>
        </authorList>
    </citation>
    <scope>NUCLEOTIDE SEQUENCE [LARGE SCALE GENOMIC DNA]</scope>
</reference>
<protein>
    <submittedName>
        <fullName evidence="1">Uncharacterized protein</fullName>
    </submittedName>
</protein>
<dbReference type="EMBL" id="BPLR01008042">
    <property type="protein sequence ID" value="GIY21639.1"/>
    <property type="molecule type" value="Genomic_DNA"/>
</dbReference>